<protein>
    <submittedName>
        <fullName evidence="1">Predicted protein</fullName>
    </submittedName>
</protein>
<sequence length="70" mass="7744">MAVCSPWSSLRASFPRRRLYVCACSGEVGPDNASAASPAVRTPTSPRLWMKFLWIGCKQYQLQMAASDMC</sequence>
<proteinExistence type="evidence at transcript level"/>
<name>F2EL45_HORVV</name>
<dbReference type="AlphaFoldDB" id="F2EL45"/>
<organism evidence="1">
    <name type="scientific">Hordeum vulgare subsp. vulgare</name>
    <name type="common">Domesticated barley</name>
    <dbReference type="NCBI Taxonomy" id="112509"/>
    <lineage>
        <taxon>Eukaryota</taxon>
        <taxon>Viridiplantae</taxon>
        <taxon>Streptophyta</taxon>
        <taxon>Embryophyta</taxon>
        <taxon>Tracheophyta</taxon>
        <taxon>Spermatophyta</taxon>
        <taxon>Magnoliopsida</taxon>
        <taxon>Liliopsida</taxon>
        <taxon>Poales</taxon>
        <taxon>Poaceae</taxon>
        <taxon>BOP clade</taxon>
        <taxon>Pooideae</taxon>
        <taxon>Triticodae</taxon>
        <taxon>Triticeae</taxon>
        <taxon>Hordeinae</taxon>
        <taxon>Hordeum</taxon>
    </lineage>
</organism>
<accession>F2EL45</accession>
<reference evidence="1" key="1">
    <citation type="journal article" date="2011" name="Plant Physiol.">
        <title>Comprehensive sequence analysis of 24,783 barley full-length cDNAs derived from 12 clone libraries.</title>
        <authorList>
            <person name="Matsumoto T."/>
            <person name="Tanaka T."/>
            <person name="Sakai H."/>
            <person name="Amano N."/>
            <person name="Kanamori H."/>
            <person name="Kurita K."/>
            <person name="Kikuta A."/>
            <person name="Kamiya K."/>
            <person name="Yamamoto M."/>
            <person name="Ikawa H."/>
            <person name="Fujii N."/>
            <person name="Hori K."/>
            <person name="Itoh T."/>
            <person name="Sato K."/>
        </authorList>
    </citation>
    <scope>NUCLEOTIDE SEQUENCE</scope>
    <source>
        <tissue evidence="1">Seed</tissue>
    </source>
</reference>
<evidence type="ECO:0000313" key="1">
    <source>
        <dbReference type="EMBL" id="BAK08067.1"/>
    </source>
</evidence>
<dbReference type="EMBL" id="AK376873">
    <property type="protein sequence ID" value="BAK08067.1"/>
    <property type="molecule type" value="mRNA"/>
</dbReference>